<sequence>MPSLKDISRTTDVFQCKNPIRNGVVRGKVWIFIIVRFPFGALGHKTGKSQQSGGNLESRVFDILPIIRDVRRSVSCYIRLGQMGTFSVRKLGKSVDGFLSKDSGIVLFI</sequence>
<accession>A0A4Y2DJB2</accession>
<keyword evidence="2" id="KW-1185">Reference proteome</keyword>
<comment type="caution">
    <text evidence="1">The sequence shown here is derived from an EMBL/GenBank/DDBJ whole genome shotgun (WGS) entry which is preliminary data.</text>
</comment>
<evidence type="ECO:0000313" key="1">
    <source>
        <dbReference type="EMBL" id="GBM16257.1"/>
    </source>
</evidence>
<dbReference type="Proteomes" id="UP000499080">
    <property type="component" value="Unassembled WGS sequence"/>
</dbReference>
<dbReference type="EMBL" id="BGPR01000370">
    <property type="protein sequence ID" value="GBM16257.1"/>
    <property type="molecule type" value="Genomic_DNA"/>
</dbReference>
<proteinExistence type="predicted"/>
<dbReference type="AlphaFoldDB" id="A0A4Y2DJB2"/>
<name>A0A4Y2DJB2_ARAVE</name>
<protein>
    <submittedName>
        <fullName evidence="1">Uncharacterized protein</fullName>
    </submittedName>
</protein>
<organism evidence="1 2">
    <name type="scientific">Araneus ventricosus</name>
    <name type="common">Orbweaver spider</name>
    <name type="synonym">Epeira ventricosa</name>
    <dbReference type="NCBI Taxonomy" id="182803"/>
    <lineage>
        <taxon>Eukaryota</taxon>
        <taxon>Metazoa</taxon>
        <taxon>Ecdysozoa</taxon>
        <taxon>Arthropoda</taxon>
        <taxon>Chelicerata</taxon>
        <taxon>Arachnida</taxon>
        <taxon>Araneae</taxon>
        <taxon>Araneomorphae</taxon>
        <taxon>Entelegynae</taxon>
        <taxon>Araneoidea</taxon>
        <taxon>Araneidae</taxon>
        <taxon>Araneus</taxon>
    </lineage>
</organism>
<reference evidence="1 2" key="1">
    <citation type="journal article" date="2019" name="Sci. Rep.">
        <title>Orb-weaving spider Araneus ventricosus genome elucidates the spidroin gene catalogue.</title>
        <authorList>
            <person name="Kono N."/>
            <person name="Nakamura H."/>
            <person name="Ohtoshi R."/>
            <person name="Moran D.A.P."/>
            <person name="Shinohara A."/>
            <person name="Yoshida Y."/>
            <person name="Fujiwara M."/>
            <person name="Mori M."/>
            <person name="Tomita M."/>
            <person name="Arakawa K."/>
        </authorList>
    </citation>
    <scope>NUCLEOTIDE SEQUENCE [LARGE SCALE GENOMIC DNA]</scope>
</reference>
<evidence type="ECO:0000313" key="2">
    <source>
        <dbReference type="Proteomes" id="UP000499080"/>
    </source>
</evidence>
<gene>
    <name evidence="1" type="ORF">AVEN_195370_1</name>
</gene>